<dbReference type="PANTHER" id="PTHR33047:SF42">
    <property type="entry name" value="PROTEIN TAR1"/>
    <property type="match status" value="1"/>
</dbReference>
<evidence type="ECO:0000313" key="3">
    <source>
        <dbReference type="Proteomes" id="UP001420932"/>
    </source>
</evidence>
<gene>
    <name evidence="2" type="ORF">Syun_031890</name>
</gene>
<dbReference type="InterPro" id="IPR052997">
    <property type="entry name" value="RRT15-like"/>
</dbReference>
<accession>A0AAP0HBS4</accession>
<sequence length="248" mass="27281">MRRLSSLDSDLEAFGRNPAHGSSFPADYAKPVPLAVVSLDSRRDSGNLVNPFMRIGFPLSVPIRVDCSTPEEGPRKSRSKSVPDRHAVARSRRGSSSSDPPAADGFGTRTPCPPSSQSFSRSYGSILPTSLAYILPSTGGCSPWRPDAVMSTTGRERYSVLRIFKGRRGAPDTTNVRCSSSRWTLPPAESRFRGGRAVKRKDNSSRGPRRRLGLPNVAVNRRVPFGNFNPIPFRSSRETRFRRGYPDS</sequence>
<protein>
    <submittedName>
        <fullName evidence="2">Uncharacterized protein</fullName>
    </submittedName>
</protein>
<evidence type="ECO:0000256" key="1">
    <source>
        <dbReference type="SAM" id="MobiDB-lite"/>
    </source>
</evidence>
<proteinExistence type="predicted"/>
<dbReference type="AlphaFoldDB" id="A0AAP0HBS4"/>
<reference evidence="2 3" key="1">
    <citation type="submission" date="2024-01" db="EMBL/GenBank/DDBJ databases">
        <title>Genome assemblies of Stephania.</title>
        <authorList>
            <person name="Yang L."/>
        </authorList>
    </citation>
    <scope>NUCLEOTIDE SEQUENCE [LARGE SCALE GENOMIC DNA]</scope>
    <source>
        <strain evidence="2">YNDBR</strain>
        <tissue evidence="2">Leaf</tissue>
    </source>
</reference>
<feature type="region of interest" description="Disordered" evidence="1">
    <location>
        <begin position="193"/>
        <end position="214"/>
    </location>
</feature>
<organism evidence="2 3">
    <name type="scientific">Stephania yunnanensis</name>
    <dbReference type="NCBI Taxonomy" id="152371"/>
    <lineage>
        <taxon>Eukaryota</taxon>
        <taxon>Viridiplantae</taxon>
        <taxon>Streptophyta</taxon>
        <taxon>Embryophyta</taxon>
        <taxon>Tracheophyta</taxon>
        <taxon>Spermatophyta</taxon>
        <taxon>Magnoliopsida</taxon>
        <taxon>Ranunculales</taxon>
        <taxon>Menispermaceae</taxon>
        <taxon>Menispermoideae</taxon>
        <taxon>Cissampelideae</taxon>
        <taxon>Stephania</taxon>
    </lineage>
</organism>
<feature type="compositionally biased region" description="Low complexity" evidence="1">
    <location>
        <begin position="94"/>
        <end position="105"/>
    </location>
</feature>
<name>A0AAP0HBS4_9MAGN</name>
<feature type="region of interest" description="Disordered" evidence="1">
    <location>
        <begin position="1"/>
        <end position="26"/>
    </location>
</feature>
<evidence type="ECO:0000313" key="2">
    <source>
        <dbReference type="EMBL" id="KAK9080924.1"/>
    </source>
</evidence>
<dbReference type="EMBL" id="JBBNAF010000060">
    <property type="protein sequence ID" value="KAK9080924.1"/>
    <property type="molecule type" value="Genomic_DNA"/>
</dbReference>
<dbReference type="Proteomes" id="UP001420932">
    <property type="component" value="Unassembled WGS sequence"/>
</dbReference>
<keyword evidence="3" id="KW-1185">Reference proteome</keyword>
<comment type="caution">
    <text evidence="2">The sequence shown here is derived from an EMBL/GenBank/DDBJ whole genome shotgun (WGS) entry which is preliminary data.</text>
</comment>
<dbReference type="PANTHER" id="PTHR33047">
    <property type="entry name" value="PROTEIN TAR1"/>
    <property type="match status" value="1"/>
</dbReference>
<feature type="region of interest" description="Disordered" evidence="1">
    <location>
        <begin position="68"/>
        <end position="121"/>
    </location>
</feature>